<keyword evidence="5" id="KW-1185">Reference proteome</keyword>
<dbReference type="InterPro" id="IPR045338">
    <property type="entry name" value="DUF6535"/>
</dbReference>
<evidence type="ECO:0000256" key="1">
    <source>
        <dbReference type="SAM" id="MobiDB-lite"/>
    </source>
</evidence>
<gene>
    <name evidence="4" type="ORF">DFH94DRAFT_235514</name>
</gene>
<keyword evidence="2" id="KW-0812">Transmembrane</keyword>
<evidence type="ECO:0000313" key="4">
    <source>
        <dbReference type="EMBL" id="KAF8484503.1"/>
    </source>
</evidence>
<dbReference type="EMBL" id="WHVB01000003">
    <property type="protein sequence ID" value="KAF8484503.1"/>
    <property type="molecule type" value="Genomic_DNA"/>
</dbReference>
<evidence type="ECO:0000313" key="5">
    <source>
        <dbReference type="Proteomes" id="UP000759537"/>
    </source>
</evidence>
<dbReference type="Pfam" id="PF20153">
    <property type="entry name" value="DUF6535"/>
    <property type="match status" value="1"/>
</dbReference>
<dbReference type="AlphaFoldDB" id="A0A9P5TCG0"/>
<comment type="caution">
    <text evidence="4">The sequence shown here is derived from an EMBL/GenBank/DDBJ whole genome shotgun (WGS) entry which is preliminary data.</text>
</comment>
<feature type="transmembrane region" description="Helical" evidence="2">
    <location>
        <begin position="234"/>
        <end position="258"/>
    </location>
</feature>
<feature type="compositionally biased region" description="Polar residues" evidence="1">
    <location>
        <begin position="27"/>
        <end position="40"/>
    </location>
</feature>
<feature type="compositionally biased region" description="Polar residues" evidence="1">
    <location>
        <begin position="637"/>
        <end position="651"/>
    </location>
</feature>
<dbReference type="OrthoDB" id="3219854at2759"/>
<feature type="compositionally biased region" description="Polar residues" evidence="1">
    <location>
        <begin position="669"/>
        <end position="678"/>
    </location>
</feature>
<dbReference type="Proteomes" id="UP000759537">
    <property type="component" value="Unassembled WGS sequence"/>
</dbReference>
<reference evidence="4" key="1">
    <citation type="submission" date="2019-10" db="EMBL/GenBank/DDBJ databases">
        <authorList>
            <consortium name="DOE Joint Genome Institute"/>
            <person name="Kuo A."/>
            <person name="Miyauchi S."/>
            <person name="Kiss E."/>
            <person name="Drula E."/>
            <person name="Kohler A."/>
            <person name="Sanchez-Garcia M."/>
            <person name="Andreopoulos B."/>
            <person name="Barry K.W."/>
            <person name="Bonito G."/>
            <person name="Buee M."/>
            <person name="Carver A."/>
            <person name="Chen C."/>
            <person name="Cichocki N."/>
            <person name="Clum A."/>
            <person name="Culley D."/>
            <person name="Crous P.W."/>
            <person name="Fauchery L."/>
            <person name="Girlanda M."/>
            <person name="Hayes R."/>
            <person name="Keri Z."/>
            <person name="LaButti K."/>
            <person name="Lipzen A."/>
            <person name="Lombard V."/>
            <person name="Magnuson J."/>
            <person name="Maillard F."/>
            <person name="Morin E."/>
            <person name="Murat C."/>
            <person name="Nolan M."/>
            <person name="Ohm R."/>
            <person name="Pangilinan J."/>
            <person name="Pereira M."/>
            <person name="Perotto S."/>
            <person name="Peter M."/>
            <person name="Riley R."/>
            <person name="Sitrit Y."/>
            <person name="Stielow B."/>
            <person name="Szollosi G."/>
            <person name="Zifcakova L."/>
            <person name="Stursova M."/>
            <person name="Spatafora J.W."/>
            <person name="Tedersoo L."/>
            <person name="Vaario L.-M."/>
            <person name="Yamada A."/>
            <person name="Yan M."/>
            <person name="Wang P."/>
            <person name="Xu J."/>
            <person name="Bruns T."/>
            <person name="Baldrian P."/>
            <person name="Vilgalys R."/>
            <person name="Henrissat B."/>
            <person name="Grigoriev I.V."/>
            <person name="Hibbett D."/>
            <person name="Nagy L.G."/>
            <person name="Martin F.M."/>
        </authorList>
    </citation>
    <scope>NUCLEOTIDE SEQUENCE</scope>
    <source>
        <strain evidence="4">Prilba</strain>
    </source>
</reference>
<keyword evidence="2" id="KW-1133">Transmembrane helix</keyword>
<organism evidence="4 5">
    <name type="scientific">Russula ochroleuca</name>
    <dbReference type="NCBI Taxonomy" id="152965"/>
    <lineage>
        <taxon>Eukaryota</taxon>
        <taxon>Fungi</taxon>
        <taxon>Dikarya</taxon>
        <taxon>Basidiomycota</taxon>
        <taxon>Agaricomycotina</taxon>
        <taxon>Agaricomycetes</taxon>
        <taxon>Russulales</taxon>
        <taxon>Russulaceae</taxon>
        <taxon>Russula</taxon>
    </lineage>
</organism>
<sequence>MSQPTQQDLERGNDPVSMTDSHRRNHPQSTPNQQLQGENIFGDSSGQLFSIYTKAAEEEDNKMVERWQKDADGILIFTGLFSAAVAVLLAVTVQDLRPNSQDTSAFYLGNIYQVLADPNITRASNPSPAKPPPFSRPRYAIWVNSLWFLSLVMSLSCALWATSLHQWARRYIRLTQPARCSPEKRARMHAFFADGVDKMHIPWAVEGLPTLLHLSLFLFFSGLAIFLYNVDREVFMSVVWWIGLFTLVYGSITLLPLVRHNSPYYSPLSKPVWFPYTSTRYVTFKVLTFIAYHHCSYETWKHYRDLRDRYRGRLLWGVEKAAEEMASELSSEIDVRILGWTISALGDDDSLEKFFEAIPGFFHSELVKDLGTHFPETLLNTFWGALDGFMGRTESSNSVTESVKSRRVLICRDITGVIPCPHYYMHGNLRSHFDQASVSIERLQAMARWFTHSSDEVPDTARISVARNLLKIQERDNRWITLASDAYGLEARDIEHNVALGGDNVLLAFLIRVSRQAIHSYKKGMLGLVEPLNQIDIRHTTPGLQNDFCAAWNELVKEARNRRFYSISAEILHLIRHLYISLHQGTDVSLTAFSASTPNFDDMFKPPPYPLCDIASHRYRPDSITPILITQPAHSPDASSHRFTSGGSTVSRPVEEASNIARLSPPDPTTRSEIGDSSQMHHDQVL</sequence>
<feature type="region of interest" description="Disordered" evidence="1">
    <location>
        <begin position="1"/>
        <end position="40"/>
    </location>
</feature>
<keyword evidence="2" id="KW-0472">Membrane</keyword>
<feature type="region of interest" description="Disordered" evidence="1">
    <location>
        <begin position="629"/>
        <end position="686"/>
    </location>
</feature>
<protein>
    <recommendedName>
        <fullName evidence="3">DUF6535 domain-containing protein</fullName>
    </recommendedName>
</protein>
<feature type="transmembrane region" description="Helical" evidence="2">
    <location>
        <begin position="73"/>
        <end position="93"/>
    </location>
</feature>
<feature type="transmembrane region" description="Helical" evidence="2">
    <location>
        <begin position="208"/>
        <end position="228"/>
    </location>
</feature>
<feature type="domain" description="DUF6535" evidence="3">
    <location>
        <begin position="51"/>
        <end position="228"/>
    </location>
</feature>
<reference evidence="4" key="2">
    <citation type="journal article" date="2020" name="Nat. Commun.">
        <title>Large-scale genome sequencing of mycorrhizal fungi provides insights into the early evolution of symbiotic traits.</title>
        <authorList>
            <person name="Miyauchi S."/>
            <person name="Kiss E."/>
            <person name="Kuo A."/>
            <person name="Drula E."/>
            <person name="Kohler A."/>
            <person name="Sanchez-Garcia M."/>
            <person name="Morin E."/>
            <person name="Andreopoulos B."/>
            <person name="Barry K.W."/>
            <person name="Bonito G."/>
            <person name="Buee M."/>
            <person name="Carver A."/>
            <person name="Chen C."/>
            <person name="Cichocki N."/>
            <person name="Clum A."/>
            <person name="Culley D."/>
            <person name="Crous P.W."/>
            <person name="Fauchery L."/>
            <person name="Girlanda M."/>
            <person name="Hayes R.D."/>
            <person name="Keri Z."/>
            <person name="LaButti K."/>
            <person name="Lipzen A."/>
            <person name="Lombard V."/>
            <person name="Magnuson J."/>
            <person name="Maillard F."/>
            <person name="Murat C."/>
            <person name="Nolan M."/>
            <person name="Ohm R.A."/>
            <person name="Pangilinan J."/>
            <person name="Pereira M.F."/>
            <person name="Perotto S."/>
            <person name="Peter M."/>
            <person name="Pfister S."/>
            <person name="Riley R."/>
            <person name="Sitrit Y."/>
            <person name="Stielow J.B."/>
            <person name="Szollosi G."/>
            <person name="Zifcakova L."/>
            <person name="Stursova M."/>
            <person name="Spatafora J.W."/>
            <person name="Tedersoo L."/>
            <person name="Vaario L.M."/>
            <person name="Yamada A."/>
            <person name="Yan M."/>
            <person name="Wang P."/>
            <person name="Xu J."/>
            <person name="Bruns T."/>
            <person name="Baldrian P."/>
            <person name="Vilgalys R."/>
            <person name="Dunand C."/>
            <person name="Henrissat B."/>
            <person name="Grigoriev I.V."/>
            <person name="Hibbett D."/>
            <person name="Nagy L.G."/>
            <person name="Martin F.M."/>
        </authorList>
    </citation>
    <scope>NUCLEOTIDE SEQUENCE</scope>
    <source>
        <strain evidence="4">Prilba</strain>
    </source>
</reference>
<accession>A0A9P5TCG0</accession>
<proteinExistence type="predicted"/>
<evidence type="ECO:0000259" key="3">
    <source>
        <dbReference type="Pfam" id="PF20153"/>
    </source>
</evidence>
<feature type="transmembrane region" description="Helical" evidence="2">
    <location>
        <begin position="139"/>
        <end position="161"/>
    </location>
</feature>
<name>A0A9P5TCG0_9AGAM</name>
<evidence type="ECO:0000256" key="2">
    <source>
        <dbReference type="SAM" id="Phobius"/>
    </source>
</evidence>